<name>A0A0G4PGX2_PENC3</name>
<protein>
    <submittedName>
        <fullName evidence="1">Str. FM013</fullName>
    </submittedName>
</protein>
<sequence>MTAADTDSLCDPLLFPYPAARVLCAVPEQDLHLYVVFRTSSLYGETKQVLII</sequence>
<accession>A0A0G4PGX2</accession>
<organism evidence="1 2">
    <name type="scientific">Penicillium camemberti (strain FM 013)</name>
    <dbReference type="NCBI Taxonomy" id="1429867"/>
    <lineage>
        <taxon>Eukaryota</taxon>
        <taxon>Fungi</taxon>
        <taxon>Dikarya</taxon>
        <taxon>Ascomycota</taxon>
        <taxon>Pezizomycotina</taxon>
        <taxon>Eurotiomycetes</taxon>
        <taxon>Eurotiomycetidae</taxon>
        <taxon>Eurotiales</taxon>
        <taxon>Aspergillaceae</taxon>
        <taxon>Penicillium</taxon>
    </lineage>
</organism>
<evidence type="ECO:0000313" key="2">
    <source>
        <dbReference type="Proteomes" id="UP000053732"/>
    </source>
</evidence>
<reference evidence="1 2" key="1">
    <citation type="journal article" date="2014" name="Nat. Commun.">
        <title>Multiple recent horizontal transfers of a large genomic region in cheese making fungi.</title>
        <authorList>
            <person name="Cheeseman K."/>
            <person name="Ropars J."/>
            <person name="Renault P."/>
            <person name="Dupont J."/>
            <person name="Gouzy J."/>
            <person name="Branca A."/>
            <person name="Abraham A.L."/>
            <person name="Ceppi M."/>
            <person name="Conseiller E."/>
            <person name="Debuchy R."/>
            <person name="Malagnac F."/>
            <person name="Goarin A."/>
            <person name="Silar P."/>
            <person name="Lacoste S."/>
            <person name="Sallet E."/>
            <person name="Bensimon A."/>
            <person name="Giraud T."/>
            <person name="Brygoo Y."/>
        </authorList>
    </citation>
    <scope>NUCLEOTIDE SEQUENCE [LARGE SCALE GENOMIC DNA]</scope>
    <source>
        <strain evidence="2">FM 013</strain>
    </source>
</reference>
<dbReference type="AlphaFoldDB" id="A0A0G4PGX2"/>
<proteinExistence type="predicted"/>
<dbReference type="Proteomes" id="UP000053732">
    <property type="component" value="Unassembled WGS sequence"/>
</dbReference>
<keyword evidence="2" id="KW-1185">Reference proteome</keyword>
<dbReference type="EMBL" id="HG793148">
    <property type="protein sequence ID" value="CRL25591.1"/>
    <property type="molecule type" value="Genomic_DNA"/>
</dbReference>
<evidence type="ECO:0000313" key="1">
    <source>
        <dbReference type="EMBL" id="CRL25591.1"/>
    </source>
</evidence>
<gene>
    <name evidence="1" type="ORF">PCAMFM013_S015g000177</name>
</gene>